<evidence type="ECO:0000313" key="1">
    <source>
        <dbReference type="EMBL" id="KAA6392720.1"/>
    </source>
</evidence>
<accession>A0A5J4WCZ5</accession>
<reference evidence="1 2" key="1">
    <citation type="submission" date="2019-03" db="EMBL/GenBank/DDBJ databases">
        <title>Single cell metagenomics reveals metabolic interactions within the superorganism composed of flagellate Streblomastix strix and complex community of Bacteroidetes bacteria on its surface.</title>
        <authorList>
            <person name="Treitli S.C."/>
            <person name="Kolisko M."/>
            <person name="Husnik F."/>
            <person name="Keeling P."/>
            <person name="Hampl V."/>
        </authorList>
    </citation>
    <scope>NUCLEOTIDE SEQUENCE [LARGE SCALE GENOMIC DNA]</scope>
    <source>
        <strain evidence="1">ST1C</strain>
    </source>
</reference>
<dbReference type="Proteomes" id="UP000324800">
    <property type="component" value="Unassembled WGS sequence"/>
</dbReference>
<protein>
    <submittedName>
        <fullName evidence="1">Uncharacterized protein</fullName>
    </submittedName>
</protein>
<sequence length="74" mass="8683">MHHFQEIDKDDVITKTYDTQRAVIDSQTPQKVGIKLKKLYEYNSIEFQTDGWDQGEVVVNYYISANQQQSHFGN</sequence>
<name>A0A5J4WCZ5_9EUKA</name>
<proteinExistence type="predicted"/>
<organism evidence="1 2">
    <name type="scientific">Streblomastix strix</name>
    <dbReference type="NCBI Taxonomy" id="222440"/>
    <lineage>
        <taxon>Eukaryota</taxon>
        <taxon>Metamonada</taxon>
        <taxon>Preaxostyla</taxon>
        <taxon>Oxymonadida</taxon>
        <taxon>Streblomastigidae</taxon>
        <taxon>Streblomastix</taxon>
    </lineage>
</organism>
<comment type="caution">
    <text evidence="1">The sequence shown here is derived from an EMBL/GenBank/DDBJ whole genome shotgun (WGS) entry which is preliminary data.</text>
</comment>
<dbReference type="EMBL" id="SNRW01002451">
    <property type="protein sequence ID" value="KAA6392720.1"/>
    <property type="molecule type" value="Genomic_DNA"/>
</dbReference>
<gene>
    <name evidence="1" type="ORF">EZS28_011754</name>
</gene>
<dbReference type="AlphaFoldDB" id="A0A5J4WCZ5"/>
<evidence type="ECO:0000313" key="2">
    <source>
        <dbReference type="Proteomes" id="UP000324800"/>
    </source>
</evidence>